<dbReference type="Ensembl" id="ENSMMDT00005055076.1">
    <property type="protein sequence ID" value="ENSMMDP00005054030.1"/>
    <property type="gene ID" value="ENSMMDG00005024239.1"/>
</dbReference>
<dbReference type="AlphaFoldDB" id="A0A668AGU3"/>
<protein>
    <recommendedName>
        <fullName evidence="11">Anion exchange protein</fullName>
    </recommendedName>
</protein>
<evidence type="ECO:0000256" key="8">
    <source>
        <dbReference type="ARBA" id="ARBA00023065"/>
    </source>
</evidence>
<dbReference type="GO" id="GO:0016323">
    <property type="term" value="C:basolateral plasma membrane"/>
    <property type="evidence" value="ECO:0007669"/>
    <property type="project" value="TreeGrafter"/>
</dbReference>
<comment type="catalytic activity">
    <reaction evidence="10">
        <text>hydrogencarbonate(in) + chloride(out) = hydrogencarbonate(out) + chloride(in)</text>
        <dbReference type="Rhea" id="RHEA:72363"/>
        <dbReference type="ChEBI" id="CHEBI:17544"/>
        <dbReference type="ChEBI" id="CHEBI:17996"/>
    </reaction>
</comment>
<feature type="domain" description="Bicarbonate transporter-like transmembrane" evidence="13">
    <location>
        <begin position="274"/>
        <end position="807"/>
    </location>
</feature>
<dbReference type="NCBIfam" id="TIGR00834">
    <property type="entry name" value="ae"/>
    <property type="match status" value="1"/>
</dbReference>
<feature type="transmembrane region" description="Helical" evidence="11">
    <location>
        <begin position="679"/>
        <end position="698"/>
    </location>
</feature>
<evidence type="ECO:0000256" key="5">
    <source>
        <dbReference type="ARBA" id="ARBA00022681"/>
    </source>
</evidence>
<keyword evidence="5" id="KW-0039">Anion exchange</keyword>
<feature type="transmembrane region" description="Helical" evidence="11">
    <location>
        <begin position="581"/>
        <end position="602"/>
    </location>
</feature>
<dbReference type="InterPro" id="IPR013769">
    <property type="entry name" value="Band3_cytoplasmic_dom"/>
</dbReference>
<keyword evidence="16" id="KW-1185">Reference proteome</keyword>
<gene>
    <name evidence="15" type="primary">SLC4A1</name>
    <name evidence="15" type="synonym">slc4a1b</name>
</gene>
<evidence type="ECO:0000259" key="13">
    <source>
        <dbReference type="Pfam" id="PF00955"/>
    </source>
</evidence>
<dbReference type="PRINTS" id="PR01231">
    <property type="entry name" value="HCO3TRNSPORT"/>
</dbReference>
<evidence type="ECO:0000313" key="16">
    <source>
        <dbReference type="Proteomes" id="UP000472263"/>
    </source>
</evidence>
<feature type="transmembrane region" description="Helical" evidence="11">
    <location>
        <begin position="526"/>
        <end position="546"/>
    </location>
</feature>
<keyword evidence="4" id="KW-1003">Cell membrane</keyword>
<evidence type="ECO:0000256" key="7">
    <source>
        <dbReference type="ARBA" id="ARBA00022989"/>
    </source>
</evidence>
<evidence type="ECO:0000256" key="9">
    <source>
        <dbReference type="ARBA" id="ARBA00023136"/>
    </source>
</evidence>
<evidence type="ECO:0000256" key="6">
    <source>
        <dbReference type="ARBA" id="ARBA00022692"/>
    </source>
</evidence>
<dbReference type="PROSITE" id="PS00219">
    <property type="entry name" value="ANION_EXCHANGER_1"/>
    <property type="match status" value="1"/>
</dbReference>
<reference evidence="15" key="1">
    <citation type="submission" date="2019-06" db="EMBL/GenBank/DDBJ databases">
        <authorList>
            <consortium name="Wellcome Sanger Institute Data Sharing"/>
        </authorList>
    </citation>
    <scope>NUCLEOTIDE SEQUENCE [LARGE SCALE GENOMIC DNA]</scope>
</reference>
<evidence type="ECO:0000256" key="10">
    <source>
        <dbReference type="ARBA" id="ARBA00049347"/>
    </source>
</evidence>
<keyword evidence="7 11" id="KW-1133">Transmembrane helix</keyword>
<evidence type="ECO:0000256" key="2">
    <source>
        <dbReference type="ARBA" id="ARBA00010993"/>
    </source>
</evidence>
<dbReference type="GO" id="GO:0008509">
    <property type="term" value="F:monoatomic anion transmembrane transporter activity"/>
    <property type="evidence" value="ECO:0007669"/>
    <property type="project" value="InterPro"/>
</dbReference>
<dbReference type="Gene3D" id="3.40.930.10">
    <property type="entry name" value="Mannitol-specific EII, Chain A"/>
    <property type="match status" value="2"/>
</dbReference>
<evidence type="ECO:0000256" key="3">
    <source>
        <dbReference type="ARBA" id="ARBA00022448"/>
    </source>
</evidence>
<dbReference type="FunFam" id="1.10.287.570:FF:000001">
    <property type="entry name" value="Anion exchange protein"/>
    <property type="match status" value="1"/>
</dbReference>
<organism evidence="15 16">
    <name type="scientific">Myripristis murdjan</name>
    <name type="common">pinecone soldierfish</name>
    <dbReference type="NCBI Taxonomy" id="586833"/>
    <lineage>
        <taxon>Eukaryota</taxon>
        <taxon>Metazoa</taxon>
        <taxon>Chordata</taxon>
        <taxon>Craniata</taxon>
        <taxon>Vertebrata</taxon>
        <taxon>Euteleostomi</taxon>
        <taxon>Actinopterygii</taxon>
        <taxon>Neopterygii</taxon>
        <taxon>Teleostei</taxon>
        <taxon>Neoteleostei</taxon>
        <taxon>Acanthomorphata</taxon>
        <taxon>Holocentriformes</taxon>
        <taxon>Holocentridae</taxon>
        <taxon>Myripristis</taxon>
    </lineage>
</organism>
<keyword evidence="9 11" id="KW-0472">Membrane</keyword>
<evidence type="ECO:0000313" key="15">
    <source>
        <dbReference type="Ensembl" id="ENSMMDP00005054030.1"/>
    </source>
</evidence>
<keyword evidence="8 11" id="KW-0406">Ion transport</keyword>
<dbReference type="Pfam" id="PF00955">
    <property type="entry name" value="HCO3_cotransp"/>
    <property type="match status" value="1"/>
</dbReference>
<evidence type="ECO:0000256" key="1">
    <source>
        <dbReference type="ARBA" id="ARBA00004651"/>
    </source>
</evidence>
<dbReference type="GO" id="GO:0005452">
    <property type="term" value="F:solute:inorganic anion antiporter activity"/>
    <property type="evidence" value="ECO:0007669"/>
    <property type="project" value="InterPro"/>
</dbReference>
<sequence length="829" mass="92591">VELNELMKDQNQQAYWQETGRWVGYEESYDPQAGSWGSSHISYLTFKSLIQLRRTMNTGVVIFDCEDRTLESIAGKIVDEMVKKKEIRPGDREGVLKSLQSTDPESQALTDGTEMQRFSVKERVGALDFLERPTVAFVRLKEAVVLESALEAPVPVRFVFVLVGPGKTDMDYHETGRAMAALMADKVFNQAAFQAQSARGLTDAVADFMDCSIVIPPTEIQNEAMLSSIINFQKKLLRDRLRPTEPTLCLDAKPRRPSKASGSLPEDPLARTGRPFGGMIRDIKRRYQHYKSDITDALNAQVLAAIIFIYFAALSPAITFGGLLADKVENMMGVSELLISTSIQGIIFCFVAAQPVLVIGFSGPLLVFEEAFFAFCKSQGIEYIVGRVWVGVWLVIIVVIIVACEGSFLVRFISRFTQEIFSILISLIFIYETFAKLGRIFKAHPLVLNYNHLNASVENPWHPVVIEEHFYDNTTGNTTVVKTTVKQPYPNTALLSMCLMLGCFFIAYFLRQFKNGTFLPGKVRRLIGDFGVPIAIFLMVVVDINIDDTYTQKLVVPKGLMVSNPAKRGWLINPFGEHKPFPVWVMFACCVPALLVFILIFLESQITTLIVSKPERKMVKGSGFHFDLLVLVGMGGMSAIFGVPWLSAATVRSVTHANALTVMSKGPKPVIEKVMEQRISGIVVALLVGLSILMEPILKMIPMAALFGIFLYMGITSLNGIQLWDRMLLLLIPKKYHPDEPYATRVSTGRMHLFTAIQIVCLAVLWIIKSSPASLALPFILILTIPLRMCMTGRLFTELEMKCLDADDAKVTFEEEPGQDVYYESQMPL</sequence>
<dbReference type="Pfam" id="PF07565">
    <property type="entry name" value="Band_3_cyto"/>
    <property type="match status" value="2"/>
</dbReference>
<dbReference type="Gene3D" id="1.10.287.570">
    <property type="entry name" value="Helical hairpin bin"/>
    <property type="match status" value="1"/>
</dbReference>
<evidence type="ECO:0000259" key="14">
    <source>
        <dbReference type="Pfam" id="PF07565"/>
    </source>
</evidence>
<dbReference type="PANTHER" id="PTHR11453">
    <property type="entry name" value="ANION EXCHANGE PROTEIN"/>
    <property type="match status" value="1"/>
</dbReference>
<evidence type="ECO:0000256" key="12">
    <source>
        <dbReference type="SAM" id="MobiDB-lite"/>
    </source>
</evidence>
<name>A0A668AGU3_9TELE</name>
<dbReference type="InterPro" id="IPR018241">
    <property type="entry name" value="Anion_exchange_CS"/>
</dbReference>
<feature type="transmembrane region" description="Helical" evidence="11">
    <location>
        <begin position="751"/>
        <end position="768"/>
    </location>
</feature>
<feature type="domain" description="Band 3 cytoplasmic" evidence="14">
    <location>
        <begin position="124"/>
        <end position="221"/>
    </location>
</feature>
<dbReference type="InterPro" id="IPR001717">
    <property type="entry name" value="Anion_exchange"/>
</dbReference>
<feature type="transmembrane region" description="Helical" evidence="11">
    <location>
        <begin position="302"/>
        <end position="325"/>
    </location>
</feature>
<dbReference type="SUPFAM" id="SSF55804">
    <property type="entry name" value="Phoshotransferase/anion transport protein"/>
    <property type="match status" value="1"/>
</dbReference>
<accession>A0A668AGU3</accession>
<feature type="transmembrane region" description="Helical" evidence="11">
    <location>
        <begin position="705"/>
        <end position="724"/>
    </location>
</feature>
<proteinExistence type="inferred from homology"/>
<keyword evidence="6 11" id="KW-0812">Transmembrane</keyword>
<evidence type="ECO:0000256" key="11">
    <source>
        <dbReference type="RuleBase" id="RU362035"/>
    </source>
</evidence>
<reference evidence="15" key="3">
    <citation type="submission" date="2025-09" db="UniProtKB">
        <authorList>
            <consortium name="Ensembl"/>
        </authorList>
    </citation>
    <scope>IDENTIFICATION</scope>
</reference>
<dbReference type="GO" id="GO:0051453">
    <property type="term" value="P:regulation of intracellular pH"/>
    <property type="evidence" value="ECO:0007669"/>
    <property type="project" value="TreeGrafter"/>
</dbReference>
<dbReference type="PANTHER" id="PTHR11453:SF12">
    <property type="entry name" value="BAND 3 ANION TRANSPORT PROTEIN"/>
    <property type="match status" value="1"/>
</dbReference>
<reference evidence="15" key="2">
    <citation type="submission" date="2025-08" db="UniProtKB">
        <authorList>
            <consortium name="Ensembl"/>
        </authorList>
    </citation>
    <scope>IDENTIFICATION</scope>
</reference>
<dbReference type="PROSITE" id="PS00220">
    <property type="entry name" value="ANION_EXCHANGER_2"/>
    <property type="match status" value="1"/>
</dbReference>
<feature type="transmembrane region" description="Helical" evidence="11">
    <location>
        <begin position="623"/>
        <end position="646"/>
    </location>
</feature>
<dbReference type="GO" id="GO:0015106">
    <property type="term" value="F:bicarbonate transmembrane transporter activity"/>
    <property type="evidence" value="ECO:0007669"/>
    <property type="project" value="TreeGrafter"/>
</dbReference>
<evidence type="ECO:0000256" key="4">
    <source>
        <dbReference type="ARBA" id="ARBA00022475"/>
    </source>
</evidence>
<keyword evidence="3 11" id="KW-0813">Transport</keyword>
<dbReference type="Proteomes" id="UP000472263">
    <property type="component" value="Chromosome 19"/>
</dbReference>
<feature type="transmembrane region" description="Helical" evidence="11">
    <location>
        <begin position="346"/>
        <end position="368"/>
    </location>
</feature>
<dbReference type="PRINTS" id="PR00165">
    <property type="entry name" value="ANIONEXCHNGR"/>
</dbReference>
<dbReference type="InterPro" id="IPR011531">
    <property type="entry name" value="HCO3_transpt-like_TM_dom"/>
</dbReference>
<feature type="transmembrane region" description="Helical" evidence="11">
    <location>
        <begin position="420"/>
        <end position="441"/>
    </location>
</feature>
<feature type="transmembrane region" description="Helical" evidence="11">
    <location>
        <begin position="775"/>
        <end position="796"/>
    </location>
</feature>
<feature type="transmembrane region" description="Helical" evidence="11">
    <location>
        <begin position="388"/>
        <end position="413"/>
    </location>
</feature>
<feature type="transmembrane region" description="Helical" evidence="11">
    <location>
        <begin position="492"/>
        <end position="510"/>
    </location>
</feature>
<comment type="subcellular location">
    <subcellularLocation>
        <location evidence="1">Cell membrane</location>
        <topology evidence="1">Multi-pass membrane protein</topology>
    </subcellularLocation>
    <subcellularLocation>
        <location evidence="11">Membrane</location>
        <topology evidence="11">Multi-pass membrane protein</topology>
    </subcellularLocation>
</comment>
<feature type="region of interest" description="Disordered" evidence="12">
    <location>
        <begin position="248"/>
        <end position="268"/>
    </location>
</feature>
<dbReference type="FunFam" id="3.40.930.10:FF:000020">
    <property type="entry name" value="Anion exchange protein"/>
    <property type="match status" value="1"/>
</dbReference>
<feature type="domain" description="Band 3 cytoplasmic" evidence="14">
    <location>
        <begin position="1"/>
        <end position="99"/>
    </location>
</feature>
<comment type="similarity">
    <text evidence="2 11">Belongs to the anion exchanger (TC 2.A.31) family.</text>
</comment>
<dbReference type="InterPro" id="IPR016152">
    <property type="entry name" value="PTrfase/Anion_transptr"/>
</dbReference>
<dbReference type="InterPro" id="IPR003020">
    <property type="entry name" value="HCO3_transpt_euk"/>
</dbReference>
<dbReference type="GeneTree" id="ENSGT00940000157423"/>